<keyword evidence="11" id="KW-1185">Reference proteome</keyword>
<evidence type="ECO:0000313" key="12">
    <source>
        <dbReference type="RefSeq" id="XP_025421171.1"/>
    </source>
</evidence>
<evidence type="ECO:0000256" key="4">
    <source>
        <dbReference type="ARBA" id="ARBA00022884"/>
    </source>
</evidence>
<dbReference type="InterPro" id="IPR000504">
    <property type="entry name" value="RRM_dom"/>
</dbReference>
<evidence type="ECO:0000256" key="2">
    <source>
        <dbReference type="ARBA" id="ARBA00010725"/>
    </source>
</evidence>
<evidence type="ECO:0000313" key="11">
    <source>
        <dbReference type="Proteomes" id="UP000694846"/>
    </source>
</evidence>
<keyword evidence="7 9" id="KW-0539">Nucleus</keyword>
<accession>A0A8B8GEZ3</accession>
<comment type="subunit">
    <text evidence="9">Component of the nuclear cap-binding complex (CBC), a heterodimer composed of Cbp80 and Cbp20 that interacts with m7GpppG-capped RNA.</text>
</comment>
<dbReference type="AlphaFoldDB" id="A0A8B8GEZ3"/>
<dbReference type="InterPro" id="IPR012677">
    <property type="entry name" value="Nucleotide-bd_a/b_plait_sf"/>
</dbReference>
<comment type="function">
    <text evidence="9">Component of the cap-binding complex (CBC), which binds co-transcriptionally to the 5' cap of pre-mRNAs and is involved in various processes such as pre-mRNA splicing and RNA-mediated gene silencing (RNAi). The CBC complex is involved in miRNA-mediated RNA interference and is required for primary microRNAs (miRNAs) processing. Also involved in innate immunity via the short interfering RNAs (siRNAs) processing machinery by restricting the viral RNA production. In the CBC complex, Cbp20 recognizes and binds capped RNAs (m7GpppG-capped RNA) but requires Cbp80 to stabilize the movement of its N-terminal loop and lock the CBC into a high affinity cap-binding state with the cap structure.</text>
</comment>
<name>A0A8B8GEZ3_9HEMI</name>
<evidence type="ECO:0000256" key="6">
    <source>
        <dbReference type="ARBA" id="ARBA00023187"/>
    </source>
</evidence>
<comment type="similarity">
    <text evidence="2 9">Belongs to the RRM NCBP2 family.</text>
</comment>
<dbReference type="GeneID" id="112691230"/>
<dbReference type="RefSeq" id="XP_025421171.1">
    <property type="nucleotide sequence ID" value="XM_025565386.1"/>
</dbReference>
<gene>
    <name evidence="12" type="primary">LOC112691230</name>
</gene>
<evidence type="ECO:0000256" key="5">
    <source>
        <dbReference type="ARBA" id="ARBA00023158"/>
    </source>
</evidence>
<evidence type="ECO:0000256" key="9">
    <source>
        <dbReference type="RuleBase" id="RU364036"/>
    </source>
</evidence>
<dbReference type="GO" id="GO:0005846">
    <property type="term" value="C:nuclear cap binding complex"/>
    <property type="evidence" value="ECO:0007669"/>
    <property type="project" value="InterPro"/>
</dbReference>
<dbReference type="InterPro" id="IPR027157">
    <property type="entry name" value="NCBP2"/>
</dbReference>
<proteinExistence type="inferred from homology"/>
<dbReference type="OrthoDB" id="201398at2759"/>
<evidence type="ECO:0000256" key="8">
    <source>
        <dbReference type="PROSITE-ProRule" id="PRU00176"/>
    </source>
</evidence>
<dbReference type="GO" id="GO:0005634">
    <property type="term" value="C:nucleus"/>
    <property type="evidence" value="ECO:0007669"/>
    <property type="project" value="UniProtKB-SubCell"/>
</dbReference>
<sequence>MYSTDKNAQSKRSYVLLYTPPHLRTGNADTRSRTNHKTVKHMNNNSKGSSGIEEQFSKLNITPRRKHYDFGLSTYYDYRFKGSQAEYQKKLEKSTTLYVGNLNLSTTELEIRTLFSKAGNIKSIKMGIDKKTSGFGGFCFIEYETRAEAEKCKNKKDIFLKGNKVFVDWDAGYSEGREYTRRKIQRSASVYPSNQKVNARVNHVMKQDNQRLA</sequence>
<protein>
    <recommendedName>
        <fullName evidence="9">Nuclear cap-binding protein subunit 2</fullName>
    </recommendedName>
    <alternativeName>
        <fullName evidence="9">20 kDa nuclear cap-binding protein</fullName>
    </alternativeName>
</protein>
<dbReference type="PANTHER" id="PTHR18847:SF0">
    <property type="entry name" value="NUCLEAR CAP-BINDING PROTEIN SUBUNIT 2"/>
    <property type="match status" value="1"/>
</dbReference>
<dbReference type="Pfam" id="PF00076">
    <property type="entry name" value="RRM_1"/>
    <property type="match status" value="1"/>
</dbReference>
<dbReference type="GO" id="GO:0045292">
    <property type="term" value="P:mRNA cis splicing, via spliceosome"/>
    <property type="evidence" value="ECO:0007669"/>
    <property type="project" value="InterPro"/>
</dbReference>
<dbReference type="InterPro" id="IPR035979">
    <property type="entry name" value="RBD_domain_sf"/>
</dbReference>
<keyword evidence="6 9" id="KW-0508">mRNA splicing</keyword>
<keyword evidence="3 9" id="KW-0507">mRNA processing</keyword>
<evidence type="ECO:0000256" key="3">
    <source>
        <dbReference type="ARBA" id="ARBA00022664"/>
    </source>
</evidence>
<evidence type="ECO:0000259" key="10">
    <source>
        <dbReference type="PROSITE" id="PS50102"/>
    </source>
</evidence>
<reference evidence="12" key="1">
    <citation type="submission" date="2025-08" db="UniProtKB">
        <authorList>
            <consortium name="RefSeq"/>
        </authorList>
    </citation>
    <scope>IDENTIFICATION</scope>
    <source>
        <tissue evidence="12">Whole body</tissue>
    </source>
</reference>
<comment type="subcellular location">
    <subcellularLocation>
        <location evidence="1 9">Nucleus</location>
    </subcellularLocation>
</comment>
<dbReference type="GO" id="GO:0000339">
    <property type="term" value="F:RNA cap binding"/>
    <property type="evidence" value="ECO:0007669"/>
    <property type="project" value="InterPro"/>
</dbReference>
<dbReference type="PROSITE" id="PS50102">
    <property type="entry name" value="RRM"/>
    <property type="match status" value="1"/>
</dbReference>
<dbReference type="Proteomes" id="UP000694846">
    <property type="component" value="Unplaced"/>
</dbReference>
<dbReference type="GO" id="GO:0031047">
    <property type="term" value="P:regulatory ncRNA-mediated gene silencing"/>
    <property type="evidence" value="ECO:0007669"/>
    <property type="project" value="UniProtKB-KW"/>
</dbReference>
<keyword evidence="4 8" id="KW-0694">RNA-binding</keyword>
<organism evidence="11 12">
    <name type="scientific">Sipha flava</name>
    <name type="common">yellow sugarcane aphid</name>
    <dbReference type="NCBI Taxonomy" id="143950"/>
    <lineage>
        <taxon>Eukaryota</taxon>
        <taxon>Metazoa</taxon>
        <taxon>Ecdysozoa</taxon>
        <taxon>Arthropoda</taxon>
        <taxon>Hexapoda</taxon>
        <taxon>Insecta</taxon>
        <taxon>Pterygota</taxon>
        <taxon>Neoptera</taxon>
        <taxon>Paraneoptera</taxon>
        <taxon>Hemiptera</taxon>
        <taxon>Sternorrhyncha</taxon>
        <taxon>Aphidomorpha</taxon>
        <taxon>Aphidoidea</taxon>
        <taxon>Aphididae</taxon>
        <taxon>Sipha</taxon>
    </lineage>
</organism>
<dbReference type="PANTHER" id="PTHR18847">
    <property type="entry name" value="20 KD NUCLEAR CAP BINDING PROTEIN"/>
    <property type="match status" value="1"/>
</dbReference>
<evidence type="ECO:0000256" key="7">
    <source>
        <dbReference type="ARBA" id="ARBA00023242"/>
    </source>
</evidence>
<evidence type="ECO:0000256" key="1">
    <source>
        <dbReference type="ARBA" id="ARBA00004123"/>
    </source>
</evidence>
<dbReference type="Gene3D" id="3.30.70.330">
    <property type="match status" value="1"/>
</dbReference>
<dbReference type="SUPFAM" id="SSF54928">
    <property type="entry name" value="RNA-binding domain, RBD"/>
    <property type="match status" value="1"/>
</dbReference>
<feature type="domain" description="RRM" evidence="10">
    <location>
        <begin position="95"/>
        <end position="172"/>
    </location>
</feature>
<dbReference type="SMART" id="SM00360">
    <property type="entry name" value="RRM"/>
    <property type="match status" value="1"/>
</dbReference>
<keyword evidence="5" id="KW-0943">RNA-mediated gene silencing</keyword>